<dbReference type="Proteomes" id="UP000348942">
    <property type="component" value="Chromosome 2"/>
</dbReference>
<evidence type="ECO:0000313" key="3">
    <source>
        <dbReference type="Proteomes" id="UP000348942"/>
    </source>
</evidence>
<dbReference type="Gene3D" id="3.30.70.270">
    <property type="match status" value="1"/>
</dbReference>
<evidence type="ECO:0000313" key="2">
    <source>
        <dbReference type="EMBL" id="QGA66900.1"/>
    </source>
</evidence>
<feature type="domain" description="GGDEF" evidence="1">
    <location>
        <begin position="25"/>
        <end position="74"/>
    </location>
</feature>
<protein>
    <submittedName>
        <fullName evidence="2">Diguanylate cyclase</fullName>
    </submittedName>
</protein>
<keyword evidence="3" id="KW-1185">Reference proteome</keyword>
<evidence type="ECO:0000259" key="1">
    <source>
        <dbReference type="Pfam" id="PF00990"/>
    </source>
</evidence>
<dbReference type="AlphaFoldDB" id="A0A5Q0TJ01"/>
<sequence>MKHRSILYQLSLQFYLFHEEPHQQNQHRRSTPINPDDIYVSVSTGISQREDNDLFDDTYKRADEALYQSKKQNR</sequence>
<dbReference type="InterPro" id="IPR000160">
    <property type="entry name" value="GGDEF_dom"/>
</dbReference>
<organism evidence="2 3">
    <name type="scientific">Vibrio algicola</name>
    <dbReference type="NCBI Taxonomy" id="2662262"/>
    <lineage>
        <taxon>Bacteria</taxon>
        <taxon>Pseudomonadati</taxon>
        <taxon>Pseudomonadota</taxon>
        <taxon>Gammaproteobacteria</taxon>
        <taxon>Vibrionales</taxon>
        <taxon>Vibrionaceae</taxon>
        <taxon>Vibrio</taxon>
    </lineage>
</organism>
<dbReference type="InterPro" id="IPR029787">
    <property type="entry name" value="Nucleotide_cyclase"/>
</dbReference>
<dbReference type="InterPro" id="IPR043128">
    <property type="entry name" value="Rev_trsase/Diguanyl_cyclase"/>
</dbReference>
<name>A0A5Q0TJ01_9VIBR</name>
<gene>
    <name evidence="2" type="ORF">GFB47_11565</name>
</gene>
<accession>A0A5Q0TJ01</accession>
<reference evidence="2 3" key="1">
    <citation type="submission" date="2019-10" db="EMBL/GenBank/DDBJ databases">
        <title>Vibrio sp. nov., isolated from Coralline algae surface.</title>
        <authorList>
            <person name="Geng Y."/>
            <person name="Zhang X."/>
        </authorList>
    </citation>
    <scope>NUCLEOTIDE SEQUENCE [LARGE SCALE GENOMIC DNA]</scope>
    <source>
        <strain evidence="2 3">SM1977</strain>
    </source>
</reference>
<proteinExistence type="predicted"/>
<dbReference type="Pfam" id="PF00990">
    <property type="entry name" value="GGDEF"/>
    <property type="match status" value="1"/>
</dbReference>
<dbReference type="SUPFAM" id="SSF55073">
    <property type="entry name" value="Nucleotide cyclase"/>
    <property type="match status" value="1"/>
</dbReference>
<dbReference type="EMBL" id="CP045700">
    <property type="protein sequence ID" value="QGA66900.1"/>
    <property type="molecule type" value="Genomic_DNA"/>
</dbReference>
<dbReference type="RefSeq" id="WP_153448989.1">
    <property type="nucleotide sequence ID" value="NZ_CP045700.1"/>
</dbReference>